<dbReference type="EMBL" id="CACVKT020001392">
    <property type="protein sequence ID" value="CAC5367862.1"/>
    <property type="molecule type" value="Genomic_DNA"/>
</dbReference>
<dbReference type="AlphaFoldDB" id="A0A6J8AJ71"/>
<dbReference type="OrthoDB" id="10303751at2759"/>
<sequence length="182" mass="20222">MRHVIFCVVSDKKNKDCHAGCKDFKGVISAEGSRIVGTYDKGGKTVGTFIMEKRPLLTMHHVNTELEGEWSGCYDDDEGKELTIKFDGGKGNQKLDGVIGKGKIDESPIWIILRIIDFFKHKIIVCAVSRVGQTKCEGNCTDFQMTMVSAGMIQGEYKGPEGKGTFRLYKTTPTGKDSLRYK</sequence>
<accession>A0A6J8AJ71</accession>
<dbReference type="Proteomes" id="UP000507470">
    <property type="component" value="Unassembled WGS sequence"/>
</dbReference>
<gene>
    <name evidence="1" type="ORF">MCOR_7618</name>
</gene>
<organism evidence="1 2">
    <name type="scientific">Mytilus coruscus</name>
    <name type="common">Sea mussel</name>
    <dbReference type="NCBI Taxonomy" id="42192"/>
    <lineage>
        <taxon>Eukaryota</taxon>
        <taxon>Metazoa</taxon>
        <taxon>Spiralia</taxon>
        <taxon>Lophotrochozoa</taxon>
        <taxon>Mollusca</taxon>
        <taxon>Bivalvia</taxon>
        <taxon>Autobranchia</taxon>
        <taxon>Pteriomorphia</taxon>
        <taxon>Mytilida</taxon>
        <taxon>Mytiloidea</taxon>
        <taxon>Mytilidae</taxon>
        <taxon>Mytilinae</taxon>
        <taxon>Mytilus</taxon>
    </lineage>
</organism>
<name>A0A6J8AJ71_MYTCO</name>
<protein>
    <submittedName>
        <fullName evidence="1">Uncharacterized protein</fullName>
    </submittedName>
</protein>
<keyword evidence="2" id="KW-1185">Reference proteome</keyword>
<evidence type="ECO:0000313" key="1">
    <source>
        <dbReference type="EMBL" id="CAC5367862.1"/>
    </source>
</evidence>
<reference evidence="1 2" key="1">
    <citation type="submission" date="2020-06" db="EMBL/GenBank/DDBJ databases">
        <authorList>
            <person name="Li R."/>
            <person name="Bekaert M."/>
        </authorList>
    </citation>
    <scope>NUCLEOTIDE SEQUENCE [LARGE SCALE GENOMIC DNA]</scope>
    <source>
        <strain evidence="2">wild</strain>
    </source>
</reference>
<evidence type="ECO:0000313" key="2">
    <source>
        <dbReference type="Proteomes" id="UP000507470"/>
    </source>
</evidence>
<proteinExistence type="predicted"/>